<dbReference type="Proteomes" id="UP000767446">
    <property type="component" value="Unassembled WGS sequence"/>
</dbReference>
<dbReference type="Gene3D" id="3.40.50.300">
    <property type="entry name" value="P-loop containing nucleotide triphosphate hydrolases"/>
    <property type="match status" value="1"/>
</dbReference>
<comment type="caution">
    <text evidence="1">The sequence shown here is derived from an EMBL/GenBank/DDBJ whole genome shotgun (WGS) entry which is preliminary data.</text>
</comment>
<name>A0A941GPC4_9CHRO</name>
<sequence length="91" mass="9515">MTTQLSSPVHLISGLPRSGSTLLAGILRQNPNFHAGMSSPVGGLMNQLLESVGAGLGTNPGTSEQTSYQNPPPLILSFLCLFPNSKNGTFF</sequence>
<evidence type="ECO:0000313" key="2">
    <source>
        <dbReference type="Proteomes" id="UP000767446"/>
    </source>
</evidence>
<dbReference type="InterPro" id="IPR027417">
    <property type="entry name" value="P-loop_NTPase"/>
</dbReference>
<proteinExistence type="predicted"/>
<reference evidence="1" key="1">
    <citation type="submission" date="2021-02" db="EMBL/GenBank/DDBJ databases">
        <title>Metagenome analyses of Stigonema ocellatum DSM 106950, Chlorogloea purpurea SAG 13.99 and Gomphosphaeria aponina DSM 107014.</title>
        <authorList>
            <person name="Marter P."/>
            <person name="Huang S."/>
        </authorList>
    </citation>
    <scope>NUCLEOTIDE SEQUENCE</scope>
    <source>
        <strain evidence="1">JP213</strain>
    </source>
</reference>
<evidence type="ECO:0000313" key="1">
    <source>
        <dbReference type="EMBL" id="MBR8827105.1"/>
    </source>
</evidence>
<gene>
    <name evidence="1" type="ORF">DSM107014_04230</name>
</gene>
<dbReference type="SUPFAM" id="SSF52540">
    <property type="entry name" value="P-loop containing nucleoside triphosphate hydrolases"/>
    <property type="match status" value="1"/>
</dbReference>
<organism evidence="1 2">
    <name type="scientific">Gomphosphaeria aponina SAG 52.96 = DSM 107014</name>
    <dbReference type="NCBI Taxonomy" id="1521640"/>
    <lineage>
        <taxon>Bacteria</taxon>
        <taxon>Bacillati</taxon>
        <taxon>Cyanobacteriota</taxon>
        <taxon>Cyanophyceae</taxon>
        <taxon>Oscillatoriophycideae</taxon>
        <taxon>Chroococcales</taxon>
        <taxon>Gomphosphaeriaceae</taxon>
        <taxon>Gomphosphaeria</taxon>
    </lineage>
</organism>
<accession>A0A941GPC4</accession>
<protein>
    <submittedName>
        <fullName evidence="1">Uncharacterized protein</fullName>
    </submittedName>
</protein>
<dbReference type="AlphaFoldDB" id="A0A941GPC4"/>
<dbReference type="EMBL" id="JADQBC010000020">
    <property type="protein sequence ID" value="MBR8827105.1"/>
    <property type="molecule type" value="Genomic_DNA"/>
</dbReference>